<sequence length="268" mass="30368">MTQVTITAPVRRFGGTSRGDAWWLQPLAVAAGLGLFVAYSTWAAFQAEYYHTGPYLSPFYSPELFGDSPHSWLGPKPAAWPSWLPWSPAFLILGIPVGFRLTCYYYRGAYYKAFWADPPNCAVGEPRESYLGERSFPLIIQNVHRYFLYLALAFILVLAYDAWQGLWFVDPASGATTLGVGVGSLVLILNVILLGGYTFGCHSLRHLIGGHRDQWSGINRLRQSTYDCVSCFNQRHMLWAWMSLAWVGFTDFYIRMCAMGIWVDFRLL</sequence>
<proteinExistence type="predicted"/>
<dbReference type="EMBL" id="UINC01001724">
    <property type="protein sequence ID" value="SUZ87418.1"/>
    <property type="molecule type" value="Genomic_DNA"/>
</dbReference>
<evidence type="ECO:0000256" key="1">
    <source>
        <dbReference type="SAM" id="Phobius"/>
    </source>
</evidence>
<feature type="transmembrane region" description="Helical" evidence="1">
    <location>
        <begin position="175"/>
        <end position="199"/>
    </location>
</feature>
<feature type="transmembrane region" description="Helical" evidence="1">
    <location>
        <begin position="21"/>
        <end position="45"/>
    </location>
</feature>
<accession>A0A381R932</accession>
<name>A0A381R932_9ZZZZ</name>
<feature type="transmembrane region" description="Helical" evidence="1">
    <location>
        <begin position="238"/>
        <end position="263"/>
    </location>
</feature>
<gene>
    <name evidence="2" type="ORF">METZ01_LOCUS40272</name>
</gene>
<reference evidence="2" key="1">
    <citation type="submission" date="2018-05" db="EMBL/GenBank/DDBJ databases">
        <authorList>
            <person name="Lanie J.A."/>
            <person name="Ng W.-L."/>
            <person name="Kazmierczak K.M."/>
            <person name="Andrzejewski T.M."/>
            <person name="Davidsen T.M."/>
            <person name="Wayne K.J."/>
            <person name="Tettelin H."/>
            <person name="Glass J.I."/>
            <person name="Rusch D."/>
            <person name="Podicherti R."/>
            <person name="Tsui H.-C.T."/>
            <person name="Winkler M.E."/>
        </authorList>
    </citation>
    <scope>NUCLEOTIDE SEQUENCE</scope>
</reference>
<evidence type="ECO:0000313" key="2">
    <source>
        <dbReference type="EMBL" id="SUZ87418.1"/>
    </source>
</evidence>
<feature type="transmembrane region" description="Helical" evidence="1">
    <location>
        <begin position="146"/>
        <end position="163"/>
    </location>
</feature>
<dbReference type="AlphaFoldDB" id="A0A381R932"/>
<organism evidence="2">
    <name type="scientific">marine metagenome</name>
    <dbReference type="NCBI Taxonomy" id="408172"/>
    <lineage>
        <taxon>unclassified sequences</taxon>
        <taxon>metagenomes</taxon>
        <taxon>ecological metagenomes</taxon>
    </lineage>
</organism>
<evidence type="ECO:0008006" key="3">
    <source>
        <dbReference type="Google" id="ProtNLM"/>
    </source>
</evidence>
<keyword evidence="1" id="KW-0472">Membrane</keyword>
<keyword evidence="1" id="KW-1133">Transmembrane helix</keyword>
<protein>
    <recommendedName>
        <fullName evidence="3">Succinate dehydrogenase</fullName>
    </recommendedName>
</protein>
<keyword evidence="1" id="KW-0812">Transmembrane</keyword>
<feature type="transmembrane region" description="Helical" evidence="1">
    <location>
        <begin position="83"/>
        <end position="106"/>
    </location>
</feature>